<protein>
    <recommendedName>
        <fullName evidence="1">peptidylprolyl isomerase</fullName>
        <ecNumber evidence="1">5.2.1.8</ecNumber>
    </recommendedName>
</protein>
<gene>
    <name evidence="5" type="ORF">FRACYDRAFT_151834</name>
</gene>
<dbReference type="InterPro" id="IPR044665">
    <property type="entry name" value="E_coli_cyclophilin_A-like"/>
</dbReference>
<feature type="domain" description="PPIase cyclophilin-type" evidence="4">
    <location>
        <begin position="1"/>
        <end position="117"/>
    </location>
</feature>
<reference evidence="5 6" key="1">
    <citation type="submission" date="2016-09" db="EMBL/GenBank/DDBJ databases">
        <title>Extensive genetic diversity and differential bi-allelic expression allows diatom success in the polar Southern Ocean.</title>
        <authorList>
            <consortium name="DOE Joint Genome Institute"/>
            <person name="Mock T."/>
            <person name="Otillar R.P."/>
            <person name="Strauss J."/>
            <person name="Dupont C."/>
            <person name="Frickenhaus S."/>
            <person name="Maumus F."/>
            <person name="Mcmullan M."/>
            <person name="Sanges R."/>
            <person name="Schmutz J."/>
            <person name="Toseland A."/>
            <person name="Valas R."/>
            <person name="Veluchamy A."/>
            <person name="Ward B.J."/>
            <person name="Allen A."/>
            <person name="Barry K."/>
            <person name="Falciatore A."/>
            <person name="Ferrante M."/>
            <person name="Fortunato A.E."/>
            <person name="Gloeckner G."/>
            <person name="Gruber A."/>
            <person name="Hipkin R."/>
            <person name="Janech M."/>
            <person name="Kroth P."/>
            <person name="Leese F."/>
            <person name="Lindquist E."/>
            <person name="Lyon B.R."/>
            <person name="Martin J."/>
            <person name="Mayer C."/>
            <person name="Parker M."/>
            <person name="Quesneville H."/>
            <person name="Raymond J."/>
            <person name="Uhlig C."/>
            <person name="Valentin K.U."/>
            <person name="Worden A.Z."/>
            <person name="Armbrust E.V."/>
            <person name="Bowler C."/>
            <person name="Green B."/>
            <person name="Moulton V."/>
            <person name="Van Oosterhout C."/>
            <person name="Grigoriev I."/>
        </authorList>
    </citation>
    <scope>NUCLEOTIDE SEQUENCE [LARGE SCALE GENOMIC DNA]</scope>
    <source>
        <strain evidence="5 6">CCMP1102</strain>
    </source>
</reference>
<evidence type="ECO:0000256" key="3">
    <source>
        <dbReference type="ARBA" id="ARBA00023235"/>
    </source>
</evidence>
<sequence length="170" mass="18993">IEIEVRPDWAPLASNRFKELVQSGFYIDSRFFRVLPGYVAQFGISADPQLNKEWMFCGVDVDPRKEHNKRGTLSFASSGKNSRTTQVFINLGNNDGVPNFLDGQNFVPFARVVRGMDDTVKQLNSEYGRKEKMSGGLTGSVNQGKAAYYGAKYLDAVFPKLSIIKDAKII</sequence>
<evidence type="ECO:0000256" key="1">
    <source>
        <dbReference type="ARBA" id="ARBA00013194"/>
    </source>
</evidence>
<keyword evidence="2" id="KW-0697">Rotamase</keyword>
<organism evidence="5 6">
    <name type="scientific">Fragilariopsis cylindrus CCMP1102</name>
    <dbReference type="NCBI Taxonomy" id="635003"/>
    <lineage>
        <taxon>Eukaryota</taxon>
        <taxon>Sar</taxon>
        <taxon>Stramenopiles</taxon>
        <taxon>Ochrophyta</taxon>
        <taxon>Bacillariophyta</taxon>
        <taxon>Bacillariophyceae</taxon>
        <taxon>Bacillariophycidae</taxon>
        <taxon>Bacillariales</taxon>
        <taxon>Bacillariaceae</taxon>
        <taxon>Fragilariopsis</taxon>
    </lineage>
</organism>
<dbReference type="AlphaFoldDB" id="A0A1E7EPQ1"/>
<evidence type="ECO:0000259" key="4">
    <source>
        <dbReference type="PROSITE" id="PS50072"/>
    </source>
</evidence>
<evidence type="ECO:0000313" key="5">
    <source>
        <dbReference type="EMBL" id="OEU07513.1"/>
    </source>
</evidence>
<keyword evidence="6" id="KW-1185">Reference proteome</keyword>
<name>A0A1E7EPQ1_9STRA</name>
<keyword evidence="3" id="KW-0413">Isomerase</keyword>
<dbReference type="InterPro" id="IPR029000">
    <property type="entry name" value="Cyclophilin-like_dom_sf"/>
</dbReference>
<feature type="non-terminal residue" evidence="5">
    <location>
        <position position="1"/>
    </location>
</feature>
<dbReference type="GO" id="GO:0003755">
    <property type="term" value="F:peptidyl-prolyl cis-trans isomerase activity"/>
    <property type="evidence" value="ECO:0007669"/>
    <property type="project" value="UniProtKB-KW"/>
</dbReference>
<dbReference type="PANTHER" id="PTHR43246">
    <property type="entry name" value="PEPTIDYL-PROLYL CIS-TRANS ISOMERASE CYP38, CHLOROPLASTIC"/>
    <property type="match status" value="1"/>
</dbReference>
<evidence type="ECO:0000256" key="2">
    <source>
        <dbReference type="ARBA" id="ARBA00023110"/>
    </source>
</evidence>
<feature type="non-terminal residue" evidence="5">
    <location>
        <position position="170"/>
    </location>
</feature>
<dbReference type="EMBL" id="KV784385">
    <property type="protein sequence ID" value="OEU07513.1"/>
    <property type="molecule type" value="Genomic_DNA"/>
</dbReference>
<proteinExistence type="predicted"/>
<dbReference type="Pfam" id="PF00160">
    <property type="entry name" value="Pro_isomerase"/>
    <property type="match status" value="1"/>
</dbReference>
<evidence type="ECO:0000313" key="6">
    <source>
        <dbReference type="Proteomes" id="UP000095751"/>
    </source>
</evidence>
<dbReference type="Proteomes" id="UP000095751">
    <property type="component" value="Unassembled WGS sequence"/>
</dbReference>
<dbReference type="InterPro" id="IPR002130">
    <property type="entry name" value="Cyclophilin-type_PPIase_dom"/>
</dbReference>
<dbReference type="SUPFAM" id="SSF50891">
    <property type="entry name" value="Cyclophilin-like"/>
    <property type="match status" value="1"/>
</dbReference>
<dbReference type="InParanoid" id="A0A1E7EPQ1"/>
<dbReference type="OrthoDB" id="41254at2759"/>
<dbReference type="PROSITE" id="PS50072">
    <property type="entry name" value="CSA_PPIASE_2"/>
    <property type="match status" value="1"/>
</dbReference>
<dbReference type="Gene3D" id="2.40.100.10">
    <property type="entry name" value="Cyclophilin-like"/>
    <property type="match status" value="1"/>
</dbReference>
<dbReference type="KEGG" id="fcy:FRACYDRAFT_151834"/>
<accession>A0A1E7EPQ1</accession>
<dbReference type="EC" id="5.2.1.8" evidence="1"/>